<dbReference type="KEGG" id="glz:GLAREA_00982"/>
<evidence type="ECO:0000313" key="3">
    <source>
        <dbReference type="EMBL" id="EPE29822.1"/>
    </source>
</evidence>
<dbReference type="AlphaFoldDB" id="S3CTX0"/>
<dbReference type="HOGENOM" id="CLU_1030773_0_0_1"/>
<accession>S3CTX0</accession>
<dbReference type="GeneID" id="19460040"/>
<dbReference type="InterPro" id="IPR028095">
    <property type="entry name" value="Mso1_N_dom"/>
</dbReference>
<evidence type="ECO:0000313" key="4">
    <source>
        <dbReference type="Proteomes" id="UP000016922"/>
    </source>
</evidence>
<dbReference type="Pfam" id="PF14475">
    <property type="entry name" value="Mso1_Sec1_bdg"/>
    <property type="match status" value="1"/>
</dbReference>
<dbReference type="OMA" id="GRPFPSW"/>
<name>S3CTX0_GLAL2</name>
<dbReference type="EMBL" id="KE145367">
    <property type="protein sequence ID" value="EPE29822.1"/>
    <property type="molecule type" value="Genomic_DNA"/>
</dbReference>
<protein>
    <recommendedName>
        <fullName evidence="2">Mso1 N-terminal domain-containing protein</fullName>
    </recommendedName>
</protein>
<feature type="compositionally biased region" description="Gly residues" evidence="1">
    <location>
        <begin position="204"/>
        <end position="216"/>
    </location>
</feature>
<feature type="compositionally biased region" description="Polar residues" evidence="1">
    <location>
        <begin position="121"/>
        <end position="148"/>
    </location>
</feature>
<gene>
    <name evidence="3" type="ORF">GLAREA_00982</name>
</gene>
<dbReference type="OrthoDB" id="2683368at2759"/>
<feature type="compositionally biased region" description="Basic and acidic residues" evidence="1">
    <location>
        <begin position="49"/>
        <end position="66"/>
    </location>
</feature>
<feature type="compositionally biased region" description="Gly residues" evidence="1">
    <location>
        <begin position="240"/>
        <end position="254"/>
    </location>
</feature>
<sequence>MAALLFSKVRNNFLSPDSDGNTVYETAVCRSLRTFYNEERRPWPATYNPDRDHESRKGRDIYDPDAIKPASAPVQAVMAPPSRYGQGYGQQPMSSSTQGGGSQLGNLWNKPAAAEGLQEPSGANSLRKQRSPGMQNTAFSRPPQQQQRAYDEPQPIPSQRPGYEKASVSKFRQDRSKMGRPGQRSDSPANSMAGSARLNSYGSSNGGGEDYGGQGSYGRSEKPVMSATVQFGAQDEYSGYSGGYDQGAGSGGRNAGRRMGLPSGPRGNRN</sequence>
<feature type="compositionally biased region" description="Polar residues" evidence="1">
    <location>
        <begin position="184"/>
        <end position="193"/>
    </location>
</feature>
<feature type="region of interest" description="Disordered" evidence="1">
    <location>
        <begin position="42"/>
        <end position="270"/>
    </location>
</feature>
<organism evidence="3 4">
    <name type="scientific">Glarea lozoyensis (strain ATCC 20868 / MF5171)</name>
    <dbReference type="NCBI Taxonomy" id="1116229"/>
    <lineage>
        <taxon>Eukaryota</taxon>
        <taxon>Fungi</taxon>
        <taxon>Dikarya</taxon>
        <taxon>Ascomycota</taxon>
        <taxon>Pezizomycotina</taxon>
        <taxon>Leotiomycetes</taxon>
        <taxon>Helotiales</taxon>
        <taxon>Helotiaceae</taxon>
        <taxon>Glarea</taxon>
    </lineage>
</organism>
<proteinExistence type="predicted"/>
<evidence type="ECO:0000256" key="1">
    <source>
        <dbReference type="SAM" id="MobiDB-lite"/>
    </source>
</evidence>
<keyword evidence="4" id="KW-1185">Reference proteome</keyword>
<dbReference type="RefSeq" id="XP_008083931.1">
    <property type="nucleotide sequence ID" value="XM_008085740.1"/>
</dbReference>
<dbReference type="Proteomes" id="UP000016922">
    <property type="component" value="Unassembled WGS sequence"/>
</dbReference>
<reference evidence="3 4" key="1">
    <citation type="journal article" date="2013" name="BMC Genomics">
        <title>Genomics-driven discovery of the pneumocandin biosynthetic gene cluster in the fungus Glarea lozoyensis.</title>
        <authorList>
            <person name="Chen L."/>
            <person name="Yue Q."/>
            <person name="Zhang X."/>
            <person name="Xiang M."/>
            <person name="Wang C."/>
            <person name="Li S."/>
            <person name="Che Y."/>
            <person name="Ortiz-Lopez F.J."/>
            <person name="Bills G.F."/>
            <person name="Liu X."/>
            <person name="An Z."/>
        </authorList>
    </citation>
    <scope>NUCLEOTIDE SEQUENCE [LARGE SCALE GENOMIC DNA]</scope>
    <source>
        <strain evidence="4">ATCC 20868 / MF5171</strain>
    </source>
</reference>
<feature type="domain" description="Mso1 N-terminal" evidence="2">
    <location>
        <begin position="9"/>
        <end position="44"/>
    </location>
</feature>
<evidence type="ECO:0000259" key="2">
    <source>
        <dbReference type="Pfam" id="PF14475"/>
    </source>
</evidence>